<evidence type="ECO:0000256" key="5">
    <source>
        <dbReference type="ARBA" id="ARBA00023211"/>
    </source>
</evidence>
<proteinExistence type="inferred from homology"/>
<keyword evidence="1 6" id="KW-0808">Transferase</keyword>
<dbReference type="EC" id="2.2.1.9" evidence="6"/>
<dbReference type="PANTHER" id="PTHR42916:SF1">
    <property type="entry name" value="PROTEIN PHYLLO, CHLOROPLASTIC"/>
    <property type="match status" value="1"/>
</dbReference>
<keyword evidence="5 6" id="KW-0464">Manganese</keyword>
<keyword evidence="4 6" id="KW-0786">Thiamine pyrophosphate</keyword>
<dbReference type="OrthoDB" id="9791859at2"/>
<feature type="domain" description="Thiamine pyrophosphate enzyme N-terminal TPP-binding" evidence="9">
    <location>
        <begin position="8"/>
        <end position="121"/>
    </location>
</feature>
<keyword evidence="6" id="KW-0474">Menaquinone biosynthesis</keyword>
<evidence type="ECO:0000256" key="6">
    <source>
        <dbReference type="HAMAP-Rule" id="MF_01659"/>
    </source>
</evidence>
<dbReference type="NCBIfam" id="TIGR00173">
    <property type="entry name" value="menD"/>
    <property type="match status" value="1"/>
</dbReference>
<dbReference type="GO" id="GO:0030976">
    <property type="term" value="F:thiamine pyrophosphate binding"/>
    <property type="evidence" value="ECO:0007669"/>
    <property type="project" value="UniProtKB-UniRule"/>
</dbReference>
<dbReference type="UniPathway" id="UPA00079"/>
<dbReference type="Proteomes" id="UP000245533">
    <property type="component" value="Unassembled WGS sequence"/>
</dbReference>
<evidence type="ECO:0000313" key="10">
    <source>
        <dbReference type="EMBL" id="PWN07002.1"/>
    </source>
</evidence>
<dbReference type="PANTHER" id="PTHR42916">
    <property type="entry name" value="2-SUCCINYL-5-ENOLPYRUVYL-6-HYDROXY-3-CYCLOHEXENE-1-CARBOXYLATE SYNTHASE"/>
    <property type="match status" value="1"/>
</dbReference>
<dbReference type="UniPathway" id="UPA01057">
    <property type="reaction ID" value="UER00164"/>
</dbReference>
<dbReference type="InterPro" id="IPR004433">
    <property type="entry name" value="MenaQ_synth_MenD"/>
</dbReference>
<dbReference type="EMBL" id="QGGB01000005">
    <property type="protein sequence ID" value="PWN07002.1"/>
    <property type="molecule type" value="Genomic_DNA"/>
</dbReference>
<dbReference type="GO" id="GO:0009234">
    <property type="term" value="P:menaquinone biosynthetic process"/>
    <property type="evidence" value="ECO:0007669"/>
    <property type="project" value="UniProtKB-UniRule"/>
</dbReference>
<keyword evidence="3 6" id="KW-0460">Magnesium</keyword>
<accession>A0A316TWR0</accession>
<comment type="pathway">
    <text evidence="6">Quinol/quinone metabolism; 1,4-dihydroxy-2-naphthoate biosynthesis; 1,4-dihydroxy-2-naphthoate from chorismate: step 2/7.</text>
</comment>
<dbReference type="InterPro" id="IPR011766">
    <property type="entry name" value="TPP_enzyme_TPP-bd"/>
</dbReference>
<comment type="similarity">
    <text evidence="6">Belongs to the TPP enzyme family. MenD subfamily.</text>
</comment>
<organism evidence="10 11">
    <name type="scientific">Rhodohalobacter mucosus</name>
    <dbReference type="NCBI Taxonomy" id="2079485"/>
    <lineage>
        <taxon>Bacteria</taxon>
        <taxon>Pseudomonadati</taxon>
        <taxon>Balneolota</taxon>
        <taxon>Balneolia</taxon>
        <taxon>Balneolales</taxon>
        <taxon>Balneolaceae</taxon>
        <taxon>Rhodohalobacter</taxon>
    </lineage>
</organism>
<dbReference type="InterPro" id="IPR012001">
    <property type="entry name" value="Thiamin_PyroP_enz_TPP-bd_dom"/>
</dbReference>
<keyword evidence="11" id="KW-1185">Reference proteome</keyword>
<comment type="subunit">
    <text evidence="6">Homodimer.</text>
</comment>
<evidence type="ECO:0000259" key="9">
    <source>
        <dbReference type="Pfam" id="PF02776"/>
    </source>
</evidence>
<sequence length="577" mass="63920">MNSHLKWSSHLFRSLYEKGVRHMVLSPGSRSTPLAMAAAIHKGFQKHVVIDERSAGFMALGIGKATGTPAVLICTSGTAGANYMPAVIEARQSGVPLIVLTADRPPILRGIGSSQTIDQIKLFGDQAIFFHEAGEPSGGAADLKRLSWLARQAVEESIRAGGAAHINLPFRKPLEPEMDDIKTEMTLNSRHPERKSDTNTDSDSDSVRRTLHLPETVNRLIQKAERPLIVAGPANPHHALRNTFQKVIHTLSAPVLMEPGASLQADESLTVNRFEQILRNPEHLESLQPDLIIRFGDQPFTKSLLSAFDAWGTEGIPVIHFVSRIQPQDQSMSSSFSIFCTPDDQIELPSGPYSAGNTEMNWLEKWKEIDKTAKNELERTMSDPKKLSDGHVIRFISNKLRSEWNVMLSNSFIPRDMALFGRPDPHQFVNRGAAGIDGILSTALGIHLASDRPTACIAGDIACLHDSNALLSLRDLKRPFVIIIVNNEGGNIFRMLPVSRYSDYYTEYFETPQNVQFERLAQAHGLTYKFVDTPDALLSLDLQKAPKGALIIECKTDPDASMDIRQRLWNFGSLPDK</sequence>
<dbReference type="RefSeq" id="WP_109646351.1">
    <property type="nucleotide sequence ID" value="NZ_QGGB01000005.1"/>
</dbReference>
<feature type="domain" description="Thiamine pyrophosphate enzyme TPP-binding" evidence="8">
    <location>
        <begin position="422"/>
        <end position="546"/>
    </location>
</feature>
<reference evidence="10 11" key="1">
    <citation type="submission" date="2018-05" db="EMBL/GenBank/DDBJ databases">
        <title>Rhodohalobacter halophilus gen. nov., sp. nov., a moderately halophilic member of the family Balneolaceae.</title>
        <authorList>
            <person name="Liu Z.-W."/>
        </authorList>
    </citation>
    <scope>NUCLEOTIDE SEQUENCE [LARGE SCALE GENOMIC DNA]</scope>
    <source>
        <strain evidence="10 11">8A47</strain>
    </source>
</reference>
<dbReference type="GO" id="GO:0030145">
    <property type="term" value="F:manganese ion binding"/>
    <property type="evidence" value="ECO:0007669"/>
    <property type="project" value="UniProtKB-UniRule"/>
</dbReference>
<evidence type="ECO:0000259" key="8">
    <source>
        <dbReference type="Pfam" id="PF02775"/>
    </source>
</evidence>
<comment type="caution">
    <text evidence="10">The sequence shown here is derived from an EMBL/GenBank/DDBJ whole genome shotgun (WGS) entry which is preliminary data.</text>
</comment>
<comment type="function">
    <text evidence="6">Catalyzes the thiamine diphosphate-dependent decarboxylation of 2-oxoglutarate and the subsequent addition of the resulting succinic semialdehyde-thiamine pyrophosphate anion to isochorismate to yield 2-succinyl-5-enolpyruvyl-6-hydroxy-3-cyclohexene-1-carboxylate (SEPHCHC).</text>
</comment>
<evidence type="ECO:0000256" key="2">
    <source>
        <dbReference type="ARBA" id="ARBA00022723"/>
    </source>
</evidence>
<dbReference type="CDD" id="cd02009">
    <property type="entry name" value="TPP_SHCHC_synthase"/>
    <property type="match status" value="1"/>
</dbReference>
<gene>
    <name evidence="6" type="primary">menD</name>
    <name evidence="10" type="ORF">DDZ15_06945</name>
</gene>
<dbReference type="Gene3D" id="3.40.50.970">
    <property type="match status" value="2"/>
</dbReference>
<dbReference type="SUPFAM" id="SSF52518">
    <property type="entry name" value="Thiamin diphosphate-binding fold (THDP-binding)"/>
    <property type="match status" value="2"/>
</dbReference>
<dbReference type="AlphaFoldDB" id="A0A316TWR0"/>
<comment type="catalytic activity">
    <reaction evidence="6">
        <text>isochorismate + 2-oxoglutarate + H(+) = 5-enolpyruvoyl-6-hydroxy-2-succinyl-cyclohex-3-ene-1-carboxylate + CO2</text>
        <dbReference type="Rhea" id="RHEA:25593"/>
        <dbReference type="ChEBI" id="CHEBI:15378"/>
        <dbReference type="ChEBI" id="CHEBI:16526"/>
        <dbReference type="ChEBI" id="CHEBI:16810"/>
        <dbReference type="ChEBI" id="CHEBI:29780"/>
        <dbReference type="ChEBI" id="CHEBI:58818"/>
        <dbReference type="EC" id="2.2.1.9"/>
    </reaction>
</comment>
<dbReference type="Gene3D" id="3.40.50.1220">
    <property type="entry name" value="TPP-binding domain"/>
    <property type="match status" value="1"/>
</dbReference>
<evidence type="ECO:0000256" key="3">
    <source>
        <dbReference type="ARBA" id="ARBA00022842"/>
    </source>
</evidence>
<comment type="cofactor">
    <cofactor evidence="6">
        <name>Mg(2+)</name>
        <dbReference type="ChEBI" id="CHEBI:18420"/>
    </cofactor>
    <cofactor evidence="6">
        <name>Mn(2+)</name>
        <dbReference type="ChEBI" id="CHEBI:29035"/>
    </cofactor>
</comment>
<dbReference type="HAMAP" id="MF_01659">
    <property type="entry name" value="MenD"/>
    <property type="match status" value="1"/>
</dbReference>
<name>A0A316TWR0_9BACT</name>
<evidence type="ECO:0000256" key="7">
    <source>
        <dbReference type="SAM" id="MobiDB-lite"/>
    </source>
</evidence>
<evidence type="ECO:0000256" key="1">
    <source>
        <dbReference type="ARBA" id="ARBA00022679"/>
    </source>
</evidence>
<comment type="pathway">
    <text evidence="6">Quinol/quinone metabolism; menaquinone biosynthesis.</text>
</comment>
<keyword evidence="2 6" id="KW-0479">Metal-binding</keyword>
<protein>
    <recommendedName>
        <fullName evidence="6">2-succinyl-5-enolpyruvyl-6-hydroxy-3-cyclohexene-1-carboxylate synthase</fullName>
        <shortName evidence="6">SEPHCHC synthase</shortName>
        <ecNumber evidence="6">2.2.1.9</ecNumber>
    </recommendedName>
    <alternativeName>
        <fullName evidence="6">Menaquinone biosynthesis protein MenD</fullName>
    </alternativeName>
</protein>
<dbReference type="PIRSF" id="PIRSF004983">
    <property type="entry name" value="MenD"/>
    <property type="match status" value="1"/>
</dbReference>
<dbReference type="Pfam" id="PF02775">
    <property type="entry name" value="TPP_enzyme_C"/>
    <property type="match status" value="1"/>
</dbReference>
<dbReference type="GO" id="GO:0000287">
    <property type="term" value="F:magnesium ion binding"/>
    <property type="evidence" value="ECO:0007669"/>
    <property type="project" value="UniProtKB-UniRule"/>
</dbReference>
<dbReference type="GO" id="GO:0070204">
    <property type="term" value="F:2-succinyl-5-enolpyruvyl-6-hydroxy-3-cyclohexene-1-carboxylic-acid synthase activity"/>
    <property type="evidence" value="ECO:0007669"/>
    <property type="project" value="UniProtKB-UniRule"/>
</dbReference>
<comment type="cofactor">
    <cofactor evidence="6">
        <name>thiamine diphosphate</name>
        <dbReference type="ChEBI" id="CHEBI:58937"/>
    </cofactor>
    <text evidence="6">Binds 1 thiamine pyrophosphate per subunit.</text>
</comment>
<dbReference type="Pfam" id="PF02776">
    <property type="entry name" value="TPP_enzyme_N"/>
    <property type="match status" value="1"/>
</dbReference>
<dbReference type="CDD" id="cd07037">
    <property type="entry name" value="TPP_PYR_MenD"/>
    <property type="match status" value="1"/>
</dbReference>
<evidence type="ECO:0000256" key="4">
    <source>
        <dbReference type="ARBA" id="ARBA00023052"/>
    </source>
</evidence>
<dbReference type="InterPro" id="IPR029061">
    <property type="entry name" value="THDP-binding"/>
</dbReference>
<feature type="region of interest" description="Disordered" evidence="7">
    <location>
        <begin position="185"/>
        <end position="207"/>
    </location>
</feature>
<evidence type="ECO:0000313" key="11">
    <source>
        <dbReference type="Proteomes" id="UP000245533"/>
    </source>
</evidence>